<dbReference type="Pfam" id="PF13520">
    <property type="entry name" value="AA_permease_2"/>
    <property type="match status" value="1"/>
</dbReference>
<dbReference type="InterPro" id="IPR002293">
    <property type="entry name" value="AA/rel_permease1"/>
</dbReference>
<proteinExistence type="predicted"/>
<evidence type="ECO:0000256" key="3">
    <source>
        <dbReference type="ARBA" id="ARBA00022475"/>
    </source>
</evidence>
<feature type="transmembrane region" description="Helical" evidence="7">
    <location>
        <begin position="421"/>
        <end position="438"/>
    </location>
</feature>
<accession>A0ABT1RQX3</accession>
<keyword evidence="2" id="KW-0813">Transport</keyword>
<gene>
    <name evidence="8" type="ORF">NE619_12735</name>
</gene>
<evidence type="ECO:0000256" key="1">
    <source>
        <dbReference type="ARBA" id="ARBA00004651"/>
    </source>
</evidence>
<dbReference type="Gene3D" id="1.20.1740.10">
    <property type="entry name" value="Amino acid/polyamine transporter I"/>
    <property type="match status" value="1"/>
</dbReference>
<organism evidence="8 9">
    <name type="scientific">Anaerovorax odorimutans</name>
    <dbReference type="NCBI Taxonomy" id="109327"/>
    <lineage>
        <taxon>Bacteria</taxon>
        <taxon>Bacillati</taxon>
        <taxon>Bacillota</taxon>
        <taxon>Clostridia</taxon>
        <taxon>Peptostreptococcales</taxon>
        <taxon>Anaerovoracaceae</taxon>
        <taxon>Anaerovorax</taxon>
    </lineage>
</organism>
<sequence length="557" mass="60393">MSGQKDGVNALKKQKVGLISLIAIMYCACAAGAFGVEEMITASGPGMTIIMLLVFPLIWAVPFCMGVAELGAIMPDEGGSYVWVKRTLGEFWGFIGTFLLAISFYVANAVYIVLSVGYLSYFVELTVFQAFCIKVILIAIFTAINLMGIQEVGKVSTFLTIIVIAAFALVAIVGFLNWNQNPMEPFVPKGGGMIESIGGCASLCIWMYCGYISIPNIAGEVDNPQLIPKAVLLSLPLITATYVLPTIGGLASVGNWESWTVDGSSGGVGFSSVLTQYMGPAMGIVFCVVAIASQLAIFNSQLATGSRGFFVLADDNLCPKFLRKVSRKKGVPYVSVLLYTAVTLALMEFEFTALVLLEVIFGLATYVLVCIALIKMRKLYPVEERKGLFVIPGGKAGLYYCGLLPILVCVIVLLLNGTDYFLGGMLLIPIAVLFYIIFKRFYGGLHKTDPNLYPINGKTKLARGDLSRFGAFALIIGVYSMISVPFFNWYEGDWGQEYYLEEYGSGLFSNFDGMLKILLIYGIVMAAAGIALSLLGRKYDPVQKEVDLNEDSGKLVL</sequence>
<keyword evidence="9" id="KW-1185">Reference proteome</keyword>
<dbReference type="EMBL" id="JANFXK010000014">
    <property type="protein sequence ID" value="MCQ4637593.1"/>
    <property type="molecule type" value="Genomic_DNA"/>
</dbReference>
<dbReference type="RefSeq" id="WP_256132780.1">
    <property type="nucleotide sequence ID" value="NZ_JANFXK010000014.1"/>
</dbReference>
<evidence type="ECO:0000256" key="7">
    <source>
        <dbReference type="SAM" id="Phobius"/>
    </source>
</evidence>
<feature type="transmembrane region" description="Helical" evidence="7">
    <location>
        <begin position="126"/>
        <end position="146"/>
    </location>
</feature>
<feature type="transmembrane region" description="Helical" evidence="7">
    <location>
        <begin position="330"/>
        <end position="347"/>
    </location>
</feature>
<feature type="transmembrane region" description="Helical" evidence="7">
    <location>
        <begin position="48"/>
        <end position="70"/>
    </location>
</feature>
<dbReference type="PANTHER" id="PTHR45826">
    <property type="entry name" value="POLYAMINE TRANSPORTER PUT1"/>
    <property type="match status" value="1"/>
</dbReference>
<feature type="transmembrane region" description="Helical" evidence="7">
    <location>
        <begin position="91"/>
        <end position="114"/>
    </location>
</feature>
<keyword evidence="4 7" id="KW-0812">Transmembrane</keyword>
<feature type="transmembrane region" description="Helical" evidence="7">
    <location>
        <begin position="196"/>
        <end position="218"/>
    </location>
</feature>
<feature type="transmembrane region" description="Helical" evidence="7">
    <location>
        <begin position="397"/>
        <end position="415"/>
    </location>
</feature>
<evidence type="ECO:0000256" key="4">
    <source>
        <dbReference type="ARBA" id="ARBA00022692"/>
    </source>
</evidence>
<protein>
    <submittedName>
        <fullName evidence="8">APC family permease</fullName>
    </submittedName>
</protein>
<keyword evidence="3" id="KW-1003">Cell membrane</keyword>
<feature type="transmembrane region" description="Helical" evidence="7">
    <location>
        <begin position="274"/>
        <end position="298"/>
    </location>
</feature>
<dbReference type="InterPro" id="IPR044566">
    <property type="entry name" value="RMV1-like"/>
</dbReference>
<evidence type="ECO:0000256" key="6">
    <source>
        <dbReference type="ARBA" id="ARBA00023136"/>
    </source>
</evidence>
<reference evidence="8 9" key="1">
    <citation type="submission" date="2022-06" db="EMBL/GenBank/DDBJ databases">
        <title>Isolation of gut microbiota from human fecal samples.</title>
        <authorList>
            <person name="Pamer E.G."/>
            <person name="Barat B."/>
            <person name="Waligurski E."/>
            <person name="Medina S."/>
            <person name="Paddock L."/>
            <person name="Mostad J."/>
        </authorList>
    </citation>
    <scope>NUCLEOTIDE SEQUENCE [LARGE SCALE GENOMIC DNA]</scope>
    <source>
        <strain evidence="8 9">SL.3.17</strain>
    </source>
</reference>
<dbReference type="PANTHER" id="PTHR45826:SF2">
    <property type="entry name" value="AMINO ACID TRANSPORTER"/>
    <property type="match status" value="1"/>
</dbReference>
<feature type="transmembrane region" description="Helical" evidence="7">
    <location>
        <begin position="513"/>
        <end position="535"/>
    </location>
</feature>
<keyword evidence="6 7" id="KW-0472">Membrane</keyword>
<evidence type="ECO:0000313" key="8">
    <source>
        <dbReference type="EMBL" id="MCQ4637593.1"/>
    </source>
</evidence>
<comment type="subcellular location">
    <subcellularLocation>
        <location evidence="1">Cell membrane</location>
        <topology evidence="1">Multi-pass membrane protein</topology>
    </subcellularLocation>
</comment>
<evidence type="ECO:0000256" key="2">
    <source>
        <dbReference type="ARBA" id="ARBA00022448"/>
    </source>
</evidence>
<feature type="transmembrane region" description="Helical" evidence="7">
    <location>
        <begin position="230"/>
        <end position="254"/>
    </location>
</feature>
<feature type="transmembrane region" description="Helical" evidence="7">
    <location>
        <begin position="158"/>
        <end position="176"/>
    </location>
</feature>
<keyword evidence="5 7" id="KW-1133">Transmembrane helix</keyword>
<feature type="transmembrane region" description="Helical" evidence="7">
    <location>
        <begin position="353"/>
        <end position="376"/>
    </location>
</feature>
<evidence type="ECO:0000313" key="9">
    <source>
        <dbReference type="Proteomes" id="UP001524502"/>
    </source>
</evidence>
<comment type="caution">
    <text evidence="8">The sequence shown here is derived from an EMBL/GenBank/DDBJ whole genome shotgun (WGS) entry which is preliminary data.</text>
</comment>
<feature type="transmembrane region" description="Helical" evidence="7">
    <location>
        <begin position="469"/>
        <end position="490"/>
    </location>
</feature>
<feature type="transmembrane region" description="Helical" evidence="7">
    <location>
        <begin position="16"/>
        <end position="36"/>
    </location>
</feature>
<name>A0ABT1RQX3_9FIRM</name>
<dbReference type="Proteomes" id="UP001524502">
    <property type="component" value="Unassembled WGS sequence"/>
</dbReference>
<evidence type="ECO:0000256" key="5">
    <source>
        <dbReference type="ARBA" id="ARBA00022989"/>
    </source>
</evidence>